<organism evidence="1 2">
    <name type="scientific">Colocasia esculenta</name>
    <name type="common">Wild taro</name>
    <name type="synonym">Arum esculentum</name>
    <dbReference type="NCBI Taxonomy" id="4460"/>
    <lineage>
        <taxon>Eukaryota</taxon>
        <taxon>Viridiplantae</taxon>
        <taxon>Streptophyta</taxon>
        <taxon>Embryophyta</taxon>
        <taxon>Tracheophyta</taxon>
        <taxon>Spermatophyta</taxon>
        <taxon>Magnoliopsida</taxon>
        <taxon>Liliopsida</taxon>
        <taxon>Araceae</taxon>
        <taxon>Aroideae</taxon>
        <taxon>Colocasieae</taxon>
        <taxon>Colocasia</taxon>
    </lineage>
</organism>
<dbReference type="PANTHER" id="PTHR33018">
    <property type="entry name" value="OS10G0338966 PROTEIN-RELATED"/>
    <property type="match status" value="1"/>
</dbReference>
<dbReference type="AlphaFoldDB" id="A0A843UU72"/>
<comment type="caution">
    <text evidence="1">The sequence shown here is derived from an EMBL/GenBank/DDBJ whole genome shotgun (WGS) entry which is preliminary data.</text>
</comment>
<reference evidence="1" key="1">
    <citation type="submission" date="2017-07" db="EMBL/GenBank/DDBJ databases">
        <title>Taro Niue Genome Assembly and Annotation.</title>
        <authorList>
            <person name="Atibalentja N."/>
            <person name="Keating K."/>
            <person name="Fields C.J."/>
        </authorList>
    </citation>
    <scope>NUCLEOTIDE SEQUENCE</scope>
    <source>
        <strain evidence="1">Niue_2</strain>
        <tissue evidence="1">Leaf</tissue>
    </source>
</reference>
<evidence type="ECO:0000313" key="2">
    <source>
        <dbReference type="Proteomes" id="UP000652761"/>
    </source>
</evidence>
<dbReference type="InterPro" id="IPR004252">
    <property type="entry name" value="Probable_transposase_24"/>
</dbReference>
<accession>A0A843UU72</accession>
<keyword evidence="2" id="KW-1185">Reference proteome</keyword>
<dbReference type="OrthoDB" id="690629at2759"/>
<sequence>MTQRMKMRGPTLVASIHGMDTEKRIVVDINELGQPIGEGGHKLKIFLGTIARLSDKLPIDVPTWRAMPTVQKDDVWEYVLFKTNGSTLDRGDLFLKTRVKKNGLPVNEDTAAVIEKFQNVKLTQLSSSKSSFASVNDTYEQVFGKDRPGRVRGVGTGPTPKSMWGSKEEALREQNLMLHNTLTEMQDRLKKLECIAKESKQVDYVAGPEKCVQPSTSTFEPKQKMISMLGKKVKLCDMYRRLIVGGIVMAEEMSKIVMGKKLGEEYLEISVLIVYNPDAPLFVRDKDRETIKDAVGSHIIWLRDFICCHARRRWPHGGARVVRPLGTTSLLDIPLVLRGSHNEASGVGTRSPLTHGALPATPVPVIGLPKQPLGDAQASANILHMLAEALLLPLVALPLLLCRLMRKVGVTLGGLGPQLRHLLYQLCHLLSL</sequence>
<evidence type="ECO:0000313" key="1">
    <source>
        <dbReference type="EMBL" id="MQL87021.1"/>
    </source>
</evidence>
<name>A0A843UU72_COLES</name>
<evidence type="ECO:0008006" key="3">
    <source>
        <dbReference type="Google" id="ProtNLM"/>
    </source>
</evidence>
<protein>
    <recommendedName>
        <fullName evidence="3">Transposase Tnp1/En/Spm-like domain-containing protein</fullName>
    </recommendedName>
</protein>
<proteinExistence type="predicted"/>
<dbReference type="EMBL" id="NMUH01000945">
    <property type="protein sequence ID" value="MQL87021.1"/>
    <property type="molecule type" value="Genomic_DNA"/>
</dbReference>
<dbReference type="Proteomes" id="UP000652761">
    <property type="component" value="Unassembled WGS sequence"/>
</dbReference>
<gene>
    <name evidence="1" type="ORF">Taro_019557</name>
</gene>
<dbReference type="PANTHER" id="PTHR33018:SF31">
    <property type="entry name" value="TRANSPOSASE, PTTA_EN_SPM, PLANT"/>
    <property type="match status" value="1"/>
</dbReference>
<dbReference type="Pfam" id="PF03004">
    <property type="entry name" value="Transposase_24"/>
    <property type="match status" value="1"/>
</dbReference>